<protein>
    <submittedName>
        <fullName evidence="1">Uncharacterized protein</fullName>
    </submittedName>
</protein>
<dbReference type="EMBL" id="BONV01000031">
    <property type="protein sequence ID" value="GIG82473.1"/>
    <property type="molecule type" value="Genomic_DNA"/>
</dbReference>
<proteinExistence type="predicted"/>
<evidence type="ECO:0000313" key="2">
    <source>
        <dbReference type="Proteomes" id="UP000630097"/>
    </source>
</evidence>
<reference evidence="1 2" key="1">
    <citation type="submission" date="2021-01" db="EMBL/GenBank/DDBJ databases">
        <title>Whole genome shotgun sequence of Planotetraspora kaengkrachanensis NBRC 104272.</title>
        <authorList>
            <person name="Komaki H."/>
            <person name="Tamura T."/>
        </authorList>
    </citation>
    <scope>NUCLEOTIDE SEQUENCE [LARGE SCALE GENOMIC DNA]</scope>
    <source>
        <strain evidence="1 2">NBRC 104272</strain>
    </source>
</reference>
<keyword evidence="2" id="KW-1185">Reference proteome</keyword>
<gene>
    <name evidence="1" type="ORF">Pka01_56000</name>
</gene>
<accession>A0A8J3PX23</accession>
<dbReference type="AlphaFoldDB" id="A0A8J3PX23"/>
<comment type="caution">
    <text evidence="1">The sequence shown here is derived from an EMBL/GenBank/DDBJ whole genome shotgun (WGS) entry which is preliminary data.</text>
</comment>
<evidence type="ECO:0000313" key="1">
    <source>
        <dbReference type="EMBL" id="GIG82473.1"/>
    </source>
</evidence>
<dbReference type="Proteomes" id="UP000630097">
    <property type="component" value="Unassembled WGS sequence"/>
</dbReference>
<sequence length="59" mass="6599">MRPQFAHLNTEGVADLSRRRRSYFAPHQARTLPLWEIVKQGLGAKDDGDDPPLSGAKIN</sequence>
<organism evidence="1 2">
    <name type="scientific">Planotetraspora kaengkrachanensis</name>
    <dbReference type="NCBI Taxonomy" id="575193"/>
    <lineage>
        <taxon>Bacteria</taxon>
        <taxon>Bacillati</taxon>
        <taxon>Actinomycetota</taxon>
        <taxon>Actinomycetes</taxon>
        <taxon>Streptosporangiales</taxon>
        <taxon>Streptosporangiaceae</taxon>
        <taxon>Planotetraspora</taxon>
    </lineage>
</organism>
<name>A0A8J3PX23_9ACTN</name>